<dbReference type="InterPro" id="IPR007855">
    <property type="entry name" value="RDRP"/>
</dbReference>
<dbReference type="SUPFAM" id="SSF54928">
    <property type="entry name" value="RNA-binding domain, RBD"/>
    <property type="match status" value="1"/>
</dbReference>
<gene>
    <name evidence="3" type="ORF">L228DRAFT_271442</name>
</gene>
<dbReference type="GO" id="GO:0003723">
    <property type="term" value="F:RNA binding"/>
    <property type="evidence" value="ECO:0007669"/>
    <property type="project" value="UniProtKB-KW"/>
</dbReference>
<dbReference type="OrthoDB" id="6513042at2759"/>
<dbReference type="PANTHER" id="PTHR23079">
    <property type="entry name" value="RNA-DEPENDENT RNA POLYMERASE"/>
    <property type="match status" value="1"/>
</dbReference>
<dbReference type="GO" id="GO:0031380">
    <property type="term" value="C:nuclear RNA-directed RNA polymerase complex"/>
    <property type="evidence" value="ECO:0007669"/>
    <property type="project" value="TreeGrafter"/>
</dbReference>
<dbReference type="InterPro" id="IPR012677">
    <property type="entry name" value="Nucleotide-bd_a/b_plait_sf"/>
</dbReference>
<dbReference type="GeneID" id="28900671"/>
<dbReference type="PANTHER" id="PTHR23079:SF17">
    <property type="entry name" value="RNA-DEPENDENT RNA POLYMERASE"/>
    <property type="match status" value="1"/>
</dbReference>
<dbReference type="AlphaFoldDB" id="A0A164ZJY2"/>
<proteinExistence type="inferred from homology"/>
<evidence type="ECO:0000259" key="2">
    <source>
        <dbReference type="SMART" id="SM00360"/>
    </source>
</evidence>
<reference evidence="3 4" key="1">
    <citation type="journal article" date="2016" name="Fungal Biol.">
        <title>The genome of Xylona heveae provides a window into fungal endophytism.</title>
        <authorList>
            <person name="Gazis R."/>
            <person name="Kuo A."/>
            <person name="Riley R."/>
            <person name="LaButti K."/>
            <person name="Lipzen A."/>
            <person name="Lin J."/>
            <person name="Amirebrahimi M."/>
            <person name="Hesse C.N."/>
            <person name="Spatafora J.W."/>
            <person name="Henrissat B."/>
            <person name="Hainaut M."/>
            <person name="Grigoriev I.V."/>
            <person name="Hibbett D.S."/>
        </authorList>
    </citation>
    <scope>NUCLEOTIDE SEQUENCE [LARGE SCALE GENOMIC DNA]</scope>
    <source>
        <strain evidence="3 4">TC161</strain>
    </source>
</reference>
<dbReference type="InterPro" id="IPR000504">
    <property type="entry name" value="RRM_dom"/>
</dbReference>
<name>A0A164ZJY2_XYLHT</name>
<dbReference type="Gene3D" id="3.30.70.330">
    <property type="match status" value="1"/>
</dbReference>
<dbReference type="InterPro" id="IPR057503">
    <property type="entry name" value="PH_RdRP"/>
</dbReference>
<dbReference type="InterPro" id="IPR057596">
    <property type="entry name" value="RDRP_core"/>
</dbReference>
<dbReference type="EC" id="2.7.7.48" evidence="1"/>
<dbReference type="CDD" id="cd00590">
    <property type="entry name" value="RRM_SF"/>
    <property type="match status" value="1"/>
</dbReference>
<keyword evidence="1" id="KW-0694">RNA-binding</keyword>
<evidence type="ECO:0000313" key="4">
    <source>
        <dbReference type="Proteomes" id="UP000076632"/>
    </source>
</evidence>
<comment type="catalytic activity">
    <reaction evidence="1">
        <text>RNA(n) + a ribonucleoside 5'-triphosphate = RNA(n+1) + diphosphate</text>
        <dbReference type="Rhea" id="RHEA:21248"/>
        <dbReference type="Rhea" id="RHEA-COMP:14527"/>
        <dbReference type="Rhea" id="RHEA-COMP:17342"/>
        <dbReference type="ChEBI" id="CHEBI:33019"/>
        <dbReference type="ChEBI" id="CHEBI:61557"/>
        <dbReference type="ChEBI" id="CHEBI:140395"/>
        <dbReference type="EC" id="2.7.7.48"/>
    </reaction>
</comment>
<evidence type="ECO:0000256" key="1">
    <source>
        <dbReference type="RuleBase" id="RU363098"/>
    </source>
</evidence>
<sequence>MDIFVRNIPVQATEKSLQTFFRPILGQFGIENFACHRFRGRGFAVITVLEVECAKAFLIGLNLPVAQSRPLKFMGRRIWCESSRRPLNDFLVKVLQKEKRDKQRRQMRMNATIYDDEYYQEEPECNQPSEAKDVFPIFGVHCGLWDYDRDELVFVSHLKSLKAGTLRFGQRKATVILQMNGLEGSHFIEMPYDSIQCITPGGGAVPSVTFSLDRCPRMYTKTLADAKSSSLPSSSVKFDRVSGINDAHLEITGNCLVYRFLLLADLELIMELKNRQYMPTILAWTTRIIQPCAALAQGFLDLEKATQTQISDCHFELKFQLQKLTLNNHISPWSVLELLPVILEIAKRSGDDTAAAAVKLLSRQIPFAGPATEARELCNSELLKRLIENEKVINYFVQHADEPEIKYDHITRVYQATVTPAGIYLHGPQFEGKNRVLRCYPEFTSHFLRVSFVEEDGRPLRFDQTNHSILYSRFSSILNDSGIKVAGRVYKFLGFSNSSLRQQTCWFMAPFVQNGELLCAESVIARLGDFSLIRCPAKCAARIGQAFSETPLAIPLKEGAVKVIDDVKGDEGRLFSDGVGTVSREVLEKIWEKSQIKTKTKPTVYQIRYAGAKGMISYDPGLMGEQLCLRPSMIKFQGRNSKFLEICAAGDKPFPMFLNRQLIKLLEDLGVPPSAFLELQQAAVEDLRKITLSAQNAASYLELSCLGTTAQIPWLLRTLDSLNLSFQSDGFLCDLVEITVLIALRELKHRSRIPVAQGFTLFGVMDETGYLGQHEVYCTTDTEQKGRVVLTQRVAITRSPALHPGDIQMVQAIDVPEDSPLRALHNCVVFSQKGSRDLPSQLSGGDLDGDLYNIIFDESLFPKEVYFPAQYPRVEPQDIGRPVESSDMADFFLQFMEMDKLGRIATLHQVLADKRPLGILDYDCLRLAKLHSTAVDFSKTGIPADLRDLPRDFGHFRPDFMANGPRATIQKGLRLEDLEEDTEPSFGPDKDFEPYRYYESDKVLGQLYRAIDEQRFFSGLQRQARLLKLHPRTLSRHSLLGNVWEHINRETQQVKWRQYIDWARGIRELYEDNLIESMHRYAMHPAHPLDELEAFLGSILGKYGAQSKHQREKSVGLRAKVERDISFIVDHIVSNDEEPAKQETAPMMEELNNDHGPPAPGQETALAKSIACLFLEVENGAQRRTRSYGWVVAGVCLKELEKWKECLSHSQFTAANKTADSASG</sequence>
<dbReference type="InParanoid" id="A0A164ZJY2"/>
<dbReference type="EMBL" id="KV407467">
    <property type="protein sequence ID" value="KZF19189.1"/>
    <property type="molecule type" value="Genomic_DNA"/>
</dbReference>
<keyword evidence="1" id="KW-0808">Transferase</keyword>
<feature type="domain" description="RRM" evidence="2">
    <location>
        <begin position="2"/>
        <end position="74"/>
    </location>
</feature>
<dbReference type="Proteomes" id="UP000076632">
    <property type="component" value="Unassembled WGS sequence"/>
</dbReference>
<accession>A0A164ZJY2</accession>
<evidence type="ECO:0000313" key="3">
    <source>
        <dbReference type="EMBL" id="KZF19189.1"/>
    </source>
</evidence>
<protein>
    <recommendedName>
        <fullName evidence="1">RNA-dependent RNA polymerase</fullName>
        <ecNumber evidence="1">2.7.7.48</ecNumber>
    </recommendedName>
</protein>
<dbReference type="GO" id="GO:0030422">
    <property type="term" value="P:siRNA processing"/>
    <property type="evidence" value="ECO:0007669"/>
    <property type="project" value="TreeGrafter"/>
</dbReference>
<organism evidence="3 4">
    <name type="scientific">Xylona heveae (strain CBS 132557 / TC161)</name>
    <dbReference type="NCBI Taxonomy" id="1328760"/>
    <lineage>
        <taxon>Eukaryota</taxon>
        <taxon>Fungi</taxon>
        <taxon>Dikarya</taxon>
        <taxon>Ascomycota</taxon>
        <taxon>Pezizomycotina</taxon>
        <taxon>Xylonomycetes</taxon>
        <taxon>Xylonales</taxon>
        <taxon>Xylonaceae</taxon>
        <taxon>Xylona</taxon>
    </lineage>
</organism>
<dbReference type="GO" id="GO:0003968">
    <property type="term" value="F:RNA-directed RNA polymerase activity"/>
    <property type="evidence" value="ECO:0007669"/>
    <property type="project" value="UniProtKB-KW"/>
</dbReference>
<dbReference type="Pfam" id="PF25358">
    <property type="entry name" value="PH_fung_RdRP"/>
    <property type="match status" value="1"/>
</dbReference>
<dbReference type="RefSeq" id="XP_018184744.1">
    <property type="nucleotide sequence ID" value="XM_018335534.1"/>
</dbReference>
<dbReference type="InterPro" id="IPR035979">
    <property type="entry name" value="RBD_domain_sf"/>
</dbReference>
<keyword evidence="1" id="KW-0548">Nucleotidyltransferase</keyword>
<dbReference type="Pfam" id="PF05183">
    <property type="entry name" value="RdRP"/>
    <property type="match status" value="1"/>
</dbReference>
<dbReference type="OMA" id="PNAVTLY"/>
<dbReference type="SMART" id="SM00360">
    <property type="entry name" value="RRM"/>
    <property type="match status" value="1"/>
</dbReference>
<dbReference type="STRING" id="1328760.A0A164ZJY2"/>
<keyword evidence="1" id="KW-0696">RNA-directed RNA polymerase</keyword>
<keyword evidence="4" id="KW-1185">Reference proteome</keyword>
<comment type="similarity">
    <text evidence="1">Belongs to the RdRP family.</text>
</comment>